<comment type="caution">
    <text evidence="1">The sequence shown here is derived from an EMBL/GenBank/DDBJ whole genome shotgun (WGS) entry which is preliminary data.</text>
</comment>
<organism evidence="1 2">
    <name type="scientific">Streptococcus oricebi</name>
    <dbReference type="NCBI Taxonomy" id="1547447"/>
    <lineage>
        <taxon>Bacteria</taxon>
        <taxon>Bacillati</taxon>
        <taxon>Bacillota</taxon>
        <taxon>Bacilli</taxon>
        <taxon>Lactobacillales</taxon>
        <taxon>Streptococcaceae</taxon>
        <taxon>Streptococcus</taxon>
    </lineage>
</organism>
<protein>
    <submittedName>
        <fullName evidence="1">DUF5085 domain-containing protein</fullName>
    </submittedName>
</protein>
<dbReference type="RefSeq" id="WP_209628676.1">
    <property type="nucleotide sequence ID" value="NZ_PRDG01000005.1"/>
</dbReference>
<sequence>MKLLPNVEVVDRLAYQNVVRKRSSFHYSEMEEHMQQFISGVLNAGYRLKGPFFYSLNNLPMDEIVDIEMFLPIFDSVFQLEGYDFSSYFLIENLFKTVVLHDFENLTELAYAELVATIKENHLEINTPFYHILPKTDLKYVEVLVGF</sequence>
<dbReference type="Pfam" id="PF16895">
    <property type="entry name" value="DUF5085"/>
    <property type="match status" value="1"/>
</dbReference>
<gene>
    <name evidence="1" type="ORF">C4K46_08905</name>
</gene>
<evidence type="ECO:0000313" key="2">
    <source>
        <dbReference type="Proteomes" id="UP001519296"/>
    </source>
</evidence>
<dbReference type="Proteomes" id="UP001519296">
    <property type="component" value="Unassembled WGS sequence"/>
</dbReference>
<name>A0ABS5B5F6_9STRE</name>
<proteinExistence type="predicted"/>
<keyword evidence="2" id="KW-1185">Reference proteome</keyword>
<dbReference type="InterPro" id="IPR031664">
    <property type="entry name" value="DUF5085"/>
</dbReference>
<reference evidence="1 2" key="1">
    <citation type="submission" date="2018-02" db="EMBL/GenBank/DDBJ databases">
        <title>Draft genome sequence of Streptococcus oricebi CCUG 70868T type strain.</title>
        <authorList>
            <person name="Mendez V."/>
            <person name="Salva-Serra F."/>
            <person name="Jaen-Luchoro D."/>
            <person name="Gonzales-Siles L."/>
            <person name="Karlsson R."/>
            <person name="Engstrom-Jakobsson H."/>
            <person name="Busquets A."/>
            <person name="Gomila M."/>
            <person name="Pineiro-Iglesias B."/>
            <person name="Bennasar-Figueras A."/>
            <person name="Seeger M."/>
            <person name="Moore E."/>
        </authorList>
    </citation>
    <scope>NUCLEOTIDE SEQUENCE [LARGE SCALE GENOMIC DNA]</scope>
    <source>
        <strain evidence="1 2">CCUG 70868</strain>
    </source>
</reference>
<evidence type="ECO:0000313" key="1">
    <source>
        <dbReference type="EMBL" id="MBP2624055.1"/>
    </source>
</evidence>
<accession>A0ABS5B5F6</accession>
<dbReference type="EMBL" id="PRDG01000005">
    <property type="protein sequence ID" value="MBP2624055.1"/>
    <property type="molecule type" value="Genomic_DNA"/>
</dbReference>